<dbReference type="PANTHER" id="PTHR43220:SF21">
    <property type="entry name" value="TRANSMEMBRANE PROTEIN 41A"/>
    <property type="match status" value="1"/>
</dbReference>
<keyword evidence="3" id="KW-0732">Signal</keyword>
<keyword evidence="5 6" id="KW-0472">Membrane</keyword>
<dbReference type="Pfam" id="PF09335">
    <property type="entry name" value="VTT_dom"/>
    <property type="match status" value="1"/>
</dbReference>
<evidence type="ECO:0000256" key="2">
    <source>
        <dbReference type="ARBA" id="ARBA00022692"/>
    </source>
</evidence>
<evidence type="ECO:0000256" key="3">
    <source>
        <dbReference type="ARBA" id="ARBA00022729"/>
    </source>
</evidence>
<dbReference type="InterPro" id="IPR032816">
    <property type="entry name" value="VTT_dom"/>
</dbReference>
<evidence type="ECO:0000313" key="8">
    <source>
        <dbReference type="EMBL" id="KAF7292427.1"/>
    </source>
</evidence>
<dbReference type="AlphaFoldDB" id="A0A8H6VSJ5"/>
<name>A0A8H6VSJ5_MYCCL</name>
<evidence type="ECO:0000256" key="4">
    <source>
        <dbReference type="ARBA" id="ARBA00022989"/>
    </source>
</evidence>
<evidence type="ECO:0000256" key="5">
    <source>
        <dbReference type="ARBA" id="ARBA00023136"/>
    </source>
</evidence>
<sequence length="407" mass="43992">MPRPSNIAVRRVPVDADAPPPSPMLLVASRLLEWTHFSQPKPQTLPVVAAPAPVLPDAPPPAPRSPPHLYSILLVLLLLPLSTGLVLFSLTTLPITVSWPRTLPDLAQLGRELLGYSQSGPVEMAHVIGVLAISAVWKHAWSIPGSVVWDRMSLAGALFSPAFATVLMTTLTTVGSAVATLLATPLGPLVTRFFPRALDMTRNALEGDAHAPVDTDKPAQRSSAWVRLTVLRLVGVVPWSGINIACGVCGVPMWDCMLGTFIGCLPWTAVTCQASPRSLFDHLPGDEADADVQIGDILQTVASHPSPTPQTVQSLLTSPAIIIKLVVLSFLSLAPVLGREHLRALITHEPASSPSEEKRARWSVAWVHDWRTKIRMSSRSRSREASEHELNTLVDEKRALEQHLASQ</sequence>
<evidence type="ECO:0000313" key="9">
    <source>
        <dbReference type="Proteomes" id="UP000613580"/>
    </source>
</evidence>
<accession>A0A8H6VSJ5</accession>
<evidence type="ECO:0000259" key="7">
    <source>
        <dbReference type="Pfam" id="PF09335"/>
    </source>
</evidence>
<keyword evidence="9" id="KW-1185">Reference proteome</keyword>
<protein>
    <recommendedName>
        <fullName evidence="7">VTT domain-containing protein</fullName>
    </recommendedName>
</protein>
<dbReference type="GO" id="GO:0016020">
    <property type="term" value="C:membrane"/>
    <property type="evidence" value="ECO:0007669"/>
    <property type="project" value="UniProtKB-SubCell"/>
</dbReference>
<dbReference type="PANTHER" id="PTHR43220">
    <property type="match status" value="1"/>
</dbReference>
<gene>
    <name evidence="8" type="ORF">HMN09_01226800</name>
</gene>
<comment type="subcellular location">
    <subcellularLocation>
        <location evidence="1">Membrane</location>
        <topology evidence="1">Multi-pass membrane protein</topology>
    </subcellularLocation>
</comment>
<feature type="transmembrane region" description="Helical" evidence="6">
    <location>
        <begin position="69"/>
        <end position="93"/>
    </location>
</feature>
<feature type="transmembrane region" description="Helical" evidence="6">
    <location>
        <begin position="158"/>
        <end position="183"/>
    </location>
</feature>
<proteinExistence type="predicted"/>
<evidence type="ECO:0000256" key="1">
    <source>
        <dbReference type="ARBA" id="ARBA00004141"/>
    </source>
</evidence>
<comment type="caution">
    <text evidence="8">The sequence shown here is derived from an EMBL/GenBank/DDBJ whole genome shotgun (WGS) entry which is preliminary data.</text>
</comment>
<dbReference type="EMBL" id="JACAZE010000022">
    <property type="protein sequence ID" value="KAF7292427.1"/>
    <property type="molecule type" value="Genomic_DNA"/>
</dbReference>
<dbReference type="InterPro" id="IPR045014">
    <property type="entry name" value="TM41A/B"/>
</dbReference>
<dbReference type="OrthoDB" id="3364966at2759"/>
<evidence type="ECO:0000256" key="6">
    <source>
        <dbReference type="SAM" id="Phobius"/>
    </source>
</evidence>
<reference evidence="8" key="1">
    <citation type="submission" date="2020-05" db="EMBL/GenBank/DDBJ databases">
        <title>Mycena genomes resolve the evolution of fungal bioluminescence.</title>
        <authorList>
            <person name="Tsai I.J."/>
        </authorList>
    </citation>
    <scope>NUCLEOTIDE SEQUENCE</scope>
    <source>
        <strain evidence="8">110903Hualien_Pintung</strain>
    </source>
</reference>
<organism evidence="8 9">
    <name type="scientific">Mycena chlorophos</name>
    <name type="common">Agaric fungus</name>
    <name type="synonym">Agaricus chlorophos</name>
    <dbReference type="NCBI Taxonomy" id="658473"/>
    <lineage>
        <taxon>Eukaryota</taxon>
        <taxon>Fungi</taxon>
        <taxon>Dikarya</taxon>
        <taxon>Basidiomycota</taxon>
        <taxon>Agaricomycotina</taxon>
        <taxon>Agaricomycetes</taxon>
        <taxon>Agaricomycetidae</taxon>
        <taxon>Agaricales</taxon>
        <taxon>Marasmiineae</taxon>
        <taxon>Mycenaceae</taxon>
        <taxon>Mycena</taxon>
    </lineage>
</organism>
<keyword evidence="4 6" id="KW-1133">Transmembrane helix</keyword>
<dbReference type="Proteomes" id="UP000613580">
    <property type="component" value="Unassembled WGS sequence"/>
</dbReference>
<feature type="domain" description="VTT" evidence="7">
    <location>
        <begin position="153"/>
        <end position="273"/>
    </location>
</feature>
<keyword evidence="2 6" id="KW-0812">Transmembrane</keyword>